<evidence type="ECO:0000259" key="7">
    <source>
        <dbReference type="Pfam" id="PF00557"/>
    </source>
</evidence>
<dbReference type="InterPro" id="IPR050422">
    <property type="entry name" value="X-Pro_aminopeptidase_P"/>
</dbReference>
<accession>A0A8X7UEH4</accession>
<dbReference type="Pfam" id="PF16189">
    <property type="entry name" value="Creatinase_N_2"/>
    <property type="match status" value="1"/>
</dbReference>
<dbReference type="Pfam" id="PF00557">
    <property type="entry name" value="Peptidase_M24"/>
    <property type="match status" value="1"/>
</dbReference>
<dbReference type="FunFam" id="3.40.350.10:FF:000003">
    <property type="entry name" value="Xaa-pro aminopeptidase P"/>
    <property type="match status" value="1"/>
</dbReference>
<evidence type="ECO:0000256" key="4">
    <source>
        <dbReference type="ARBA" id="ARBA00022801"/>
    </source>
</evidence>
<dbReference type="PANTHER" id="PTHR43763:SF6">
    <property type="entry name" value="XAA-PRO AMINOPEPTIDASE 1"/>
    <property type="match status" value="1"/>
</dbReference>
<dbReference type="InterPro" id="IPR000587">
    <property type="entry name" value="Creatinase_N"/>
</dbReference>
<keyword evidence="4" id="KW-0378">Hydrolase</keyword>
<feature type="region of interest" description="Disordered" evidence="6">
    <location>
        <begin position="386"/>
        <end position="411"/>
    </location>
</feature>
<evidence type="ECO:0008006" key="12">
    <source>
        <dbReference type="Google" id="ProtNLM"/>
    </source>
</evidence>
<name>A0A8X7UEH4_BRACI</name>
<dbReference type="InterPro" id="IPR000994">
    <property type="entry name" value="Pept_M24"/>
</dbReference>
<evidence type="ECO:0000259" key="8">
    <source>
        <dbReference type="Pfam" id="PF01321"/>
    </source>
</evidence>
<dbReference type="InterPro" id="IPR032416">
    <property type="entry name" value="Peptidase_M24_C"/>
</dbReference>
<feature type="domain" description="Peptidase M24 C-terminal" evidence="9">
    <location>
        <begin position="673"/>
        <end position="732"/>
    </location>
</feature>
<keyword evidence="5" id="KW-0464">Manganese</keyword>
<evidence type="ECO:0000313" key="10">
    <source>
        <dbReference type="EMBL" id="KAG2273066.1"/>
    </source>
</evidence>
<sequence>MIPLTLSSPSLNRLVFFTSRYSRSPFLRNFNSLPLIHRKLPHNNHLLGVRCEASSSSSSSGSSSSSFTAKPSKEIRKAARVEVAVDEKLSALRRRFSNPGVGIDAYIIPSQDAHQSEFIAECYARRAFISGFTGSAGTAVVTKDKAALWTDGAIFFRTMFFFVCLKAEKQLNSNWTLMRAGNPGVPTASEWVADVLASGGRVGIDPFLFSADAAEELKEAISKKNHELVYLYNVNLVDEIWKDSRPKPPSKQIRVHDLKYAGVDVASKLLSLRNAIMDAGASAIVISMLDEIAWVLNLRGSDVPHSPVMYSYLIVEVDQAQLFVDDSKVNAEVKDHLKNAGIELRPYDSILQGIDSLASRGAQLLMDPSTLNVAIVSTYKSACEKYSRKPESKENSKTKSTDGSSGYPAKPSGIYMQSPISWSKAIKNDAELQGMKNSHLRDAAALAHFWAWLEEEVHKNENLTEVDVANRLLEFRSVQDGFMDTSFDTISGMVIVILAAGTWFRANGAIIHYKPEPESCSRVDPQKLFLLDSGAQYVDGTTDITRTAHFSEPSAREKECFTRVLQGHIALDQAVFPEGTPGFVLDGFARSSLWKIGLDYRHGTGHGVGAALNVHEGPQSISFRYGNMTPIQSGMIVSNEPGYYEDHSFGIRIENLLHVKDAETPNRFGGATYLGFEKLTFFPIQTKMVDVSLLSHAEIDWLNSYHAEVWEKVSPLLEGPTQQWLWNNTRPLAKP</sequence>
<feature type="compositionally biased region" description="Basic and acidic residues" evidence="6">
    <location>
        <begin position="386"/>
        <end position="400"/>
    </location>
</feature>
<dbReference type="FunFam" id="3.90.230.10:FF:000007">
    <property type="entry name" value="Xaa-Pro aminopeptidase P"/>
    <property type="match status" value="1"/>
</dbReference>
<dbReference type="InterPro" id="IPR029149">
    <property type="entry name" value="Creatin/AminoP/Spt16_N"/>
</dbReference>
<evidence type="ECO:0000256" key="5">
    <source>
        <dbReference type="ARBA" id="ARBA00023211"/>
    </source>
</evidence>
<dbReference type="GO" id="GO:0005737">
    <property type="term" value="C:cytoplasm"/>
    <property type="evidence" value="ECO:0007669"/>
    <property type="project" value="UniProtKB-ARBA"/>
</dbReference>
<evidence type="ECO:0000256" key="2">
    <source>
        <dbReference type="ARBA" id="ARBA00008766"/>
    </source>
</evidence>
<dbReference type="Pfam" id="PF16188">
    <property type="entry name" value="Peptidase_M24_C"/>
    <property type="match status" value="1"/>
</dbReference>
<comment type="similarity">
    <text evidence="2">Belongs to the peptidase M24B family.</text>
</comment>
<comment type="cofactor">
    <cofactor evidence="1">
        <name>Mn(2+)</name>
        <dbReference type="ChEBI" id="CHEBI:29035"/>
    </cofactor>
</comment>
<evidence type="ECO:0000313" key="11">
    <source>
        <dbReference type="Proteomes" id="UP000886595"/>
    </source>
</evidence>
<evidence type="ECO:0000256" key="1">
    <source>
        <dbReference type="ARBA" id="ARBA00001936"/>
    </source>
</evidence>
<keyword evidence="3" id="KW-0479">Metal-binding</keyword>
<dbReference type="Pfam" id="PF01321">
    <property type="entry name" value="Creatinase_N"/>
    <property type="match status" value="1"/>
</dbReference>
<organism evidence="10 11">
    <name type="scientific">Brassica carinata</name>
    <name type="common">Ethiopian mustard</name>
    <name type="synonym">Abyssinian cabbage</name>
    <dbReference type="NCBI Taxonomy" id="52824"/>
    <lineage>
        <taxon>Eukaryota</taxon>
        <taxon>Viridiplantae</taxon>
        <taxon>Streptophyta</taxon>
        <taxon>Embryophyta</taxon>
        <taxon>Tracheophyta</taxon>
        <taxon>Spermatophyta</taxon>
        <taxon>Magnoliopsida</taxon>
        <taxon>eudicotyledons</taxon>
        <taxon>Gunneridae</taxon>
        <taxon>Pentapetalae</taxon>
        <taxon>rosids</taxon>
        <taxon>malvids</taxon>
        <taxon>Brassicales</taxon>
        <taxon>Brassicaceae</taxon>
        <taxon>Brassiceae</taxon>
        <taxon>Brassica</taxon>
    </lineage>
</organism>
<dbReference type="OrthoDB" id="9995434at2759"/>
<feature type="domain" description="Creatinase N-terminal" evidence="8">
    <location>
        <begin position="102"/>
        <end position="224"/>
    </location>
</feature>
<protein>
    <recommendedName>
        <fullName evidence="12">Xaa-Pro aminopeptidase P</fullName>
    </recommendedName>
</protein>
<evidence type="ECO:0000259" key="9">
    <source>
        <dbReference type="Pfam" id="PF16188"/>
    </source>
</evidence>
<dbReference type="CDD" id="cd01085">
    <property type="entry name" value="APP"/>
    <property type="match status" value="1"/>
</dbReference>
<dbReference type="EMBL" id="JAAMPC010000013">
    <property type="protein sequence ID" value="KAG2273066.1"/>
    <property type="molecule type" value="Genomic_DNA"/>
</dbReference>
<dbReference type="Proteomes" id="UP000886595">
    <property type="component" value="Unassembled WGS sequence"/>
</dbReference>
<dbReference type="GO" id="GO:0046872">
    <property type="term" value="F:metal ion binding"/>
    <property type="evidence" value="ECO:0007669"/>
    <property type="project" value="UniProtKB-KW"/>
</dbReference>
<proteinExistence type="inferred from homology"/>
<dbReference type="FunFam" id="3.40.350.10:FF:000014">
    <property type="entry name" value="Aminopeptidase P2"/>
    <property type="match status" value="1"/>
</dbReference>
<dbReference type="SUPFAM" id="SSF53092">
    <property type="entry name" value="Creatinase/prolidase N-terminal domain"/>
    <property type="match status" value="1"/>
</dbReference>
<evidence type="ECO:0000256" key="6">
    <source>
        <dbReference type="SAM" id="MobiDB-lite"/>
    </source>
</evidence>
<reference evidence="10 11" key="1">
    <citation type="submission" date="2020-02" db="EMBL/GenBank/DDBJ databases">
        <authorList>
            <person name="Ma Q."/>
            <person name="Huang Y."/>
            <person name="Song X."/>
            <person name="Pei D."/>
        </authorList>
    </citation>
    <scope>NUCLEOTIDE SEQUENCE [LARGE SCALE GENOMIC DNA]</scope>
    <source>
        <strain evidence="10">Sxm20200214</strain>
        <tissue evidence="10">Leaf</tissue>
    </source>
</reference>
<dbReference type="PANTHER" id="PTHR43763">
    <property type="entry name" value="XAA-PRO AMINOPEPTIDASE 1"/>
    <property type="match status" value="1"/>
</dbReference>
<keyword evidence="11" id="KW-1185">Reference proteome</keyword>
<comment type="caution">
    <text evidence="10">The sequence shown here is derived from an EMBL/GenBank/DDBJ whole genome shotgun (WGS) entry which is preliminary data.</text>
</comment>
<dbReference type="Gene3D" id="3.90.230.10">
    <property type="entry name" value="Creatinase/methionine aminopeptidase superfamily"/>
    <property type="match status" value="1"/>
</dbReference>
<dbReference type="GO" id="GO:0070006">
    <property type="term" value="F:metalloaminopeptidase activity"/>
    <property type="evidence" value="ECO:0007669"/>
    <property type="project" value="InterPro"/>
</dbReference>
<dbReference type="AlphaFoldDB" id="A0A8X7UEH4"/>
<dbReference type="InterPro" id="IPR033740">
    <property type="entry name" value="Pept_M24B"/>
</dbReference>
<dbReference type="SUPFAM" id="SSF55920">
    <property type="entry name" value="Creatinase/aminopeptidase"/>
    <property type="match status" value="1"/>
</dbReference>
<feature type="domain" description="Peptidase M24" evidence="7">
    <location>
        <begin position="434"/>
        <end position="660"/>
    </location>
</feature>
<evidence type="ECO:0000256" key="3">
    <source>
        <dbReference type="ARBA" id="ARBA00022723"/>
    </source>
</evidence>
<dbReference type="InterPro" id="IPR036005">
    <property type="entry name" value="Creatinase/aminopeptidase-like"/>
</dbReference>
<gene>
    <name evidence="10" type="ORF">Bca52824_067621</name>
</gene>
<dbReference type="Gene3D" id="3.40.350.10">
    <property type="entry name" value="Creatinase/prolidase N-terminal domain"/>
    <property type="match status" value="2"/>
</dbReference>